<protein>
    <submittedName>
        <fullName evidence="1">Uncharacterized protein</fullName>
    </submittedName>
</protein>
<evidence type="ECO:0000313" key="2">
    <source>
        <dbReference type="Proteomes" id="UP000185841"/>
    </source>
</evidence>
<name>A0A1N6WN45_AQUAC</name>
<dbReference type="RefSeq" id="WP_139332614.1">
    <property type="nucleotide sequence ID" value="NZ_FTMP01000010.1"/>
</dbReference>
<accession>A0A1N6WN45</accession>
<evidence type="ECO:0000313" key="1">
    <source>
        <dbReference type="EMBL" id="SIQ91442.1"/>
    </source>
</evidence>
<dbReference type="EMBL" id="FTMP01000010">
    <property type="protein sequence ID" value="SIQ91442.1"/>
    <property type="molecule type" value="Genomic_DNA"/>
</dbReference>
<sequence>MTAVASFFASLSFRTERASLKRVDRDLLAFEKKLAGFNKRITKSLTIEVPALKIKKFEFNTLSLQKETQKSLNLVGRLVQLPISNFYIDEAKLTKQVQGVVQRAANRSRINVRSIQGSSGGSNPYYPSSPIAQGFGVPNIPGSRSFLSGVPSLGFPLAGGIAGGVAGAALGLGVAGGQAVLNNRDTTQAREVQLTQLNAAANTTDVSARLANRERFFNLNNELGANASANIDSYSKLLKQLQATGLDNNTAFSAYANLLKGIKGTGGNDFQLGNAAYALQQTAGLGYLRGEELNQQFGDAFPSFKKYIQEVYAESTGNTGAEAFNKALSNRQVTLDLVFKALERAAQDVTPRLKEYSSTLESERNRLANLRLAEEIERASVGPVADAGKALAKSQMELFTATAPLRQAFDQLTASSLNAGASFTSFLAKIAGDNLRGVDSRSISRNVESIAPAAVGGLLGPAGLLAGATASGYSFFTRPELPQVPRFEIPSPLKDSVNQNKIPEAYKLNNLAGQYSPSNTVNIGDVNLTLNSTATNGRELLEEVRPAIRQEMSSIFQKTLSQYSQKE</sequence>
<dbReference type="Proteomes" id="UP000185841">
    <property type="component" value="Unassembled WGS sequence"/>
</dbReference>
<reference evidence="1 2" key="1">
    <citation type="submission" date="2017-01" db="EMBL/GenBank/DDBJ databases">
        <authorList>
            <person name="Mah S.A."/>
            <person name="Swanson W.J."/>
            <person name="Moy G.W."/>
            <person name="Vacquier V.D."/>
        </authorList>
    </citation>
    <scope>NUCLEOTIDE SEQUENCE [LARGE SCALE GENOMIC DNA]</scope>
    <source>
        <strain evidence="1 2">RU36E</strain>
    </source>
</reference>
<proteinExistence type="predicted"/>
<organism evidence="1 2">
    <name type="scientific">Aquipseudomonas alcaligenes</name>
    <name type="common">Pseudomonas alcaligenes</name>
    <dbReference type="NCBI Taxonomy" id="43263"/>
    <lineage>
        <taxon>Bacteria</taxon>
        <taxon>Pseudomonadati</taxon>
        <taxon>Pseudomonadota</taxon>
        <taxon>Gammaproteobacteria</taxon>
        <taxon>Pseudomonadales</taxon>
        <taxon>Pseudomonadaceae</taxon>
        <taxon>Aquipseudomonas</taxon>
    </lineage>
</organism>
<dbReference type="AlphaFoldDB" id="A0A1N6WN45"/>
<gene>
    <name evidence="1" type="ORF">SAMN05878282_11080</name>
</gene>